<keyword evidence="4 5" id="KW-0472">Membrane</keyword>
<accession>A0AAJ0GMK3</accession>
<sequence length="325" mass="35305">MSTLNDGPPFGPVVNGTMVVVFWEYRPSNIAAYVFLALFALATLGHVLYFFWLRAWVFIPFILGGVCQVFGYLERAAAHSSPTKLGPWILQNMLLLVSPPLLAATVYMAYGRIATALLNHGLTTTVTKSSKHRDRRNCCHSLCCTCSPTRAYVLVDVLAIFTQLIGTVLPASGTPEAARLSKIVVVVGLVAQVVALCVFLGVGCARLHVRLLKRRREDPSSSSSSSSSLSWVIAINNRLGYLVVLEIAAGMLLVRSVVRGAEYLEGTDGGVVAGHEVFIYVFDALPMLVVMGGFLVMHPMRLVREVGRLERVVKGAGRESVELRG</sequence>
<dbReference type="AlphaFoldDB" id="A0AAJ0GMK3"/>
<dbReference type="PANTHER" id="PTHR31465">
    <property type="entry name" value="PROTEIN RTA1-RELATED"/>
    <property type="match status" value="1"/>
</dbReference>
<evidence type="ECO:0000256" key="5">
    <source>
        <dbReference type="SAM" id="Phobius"/>
    </source>
</evidence>
<dbReference type="RefSeq" id="XP_062718518.1">
    <property type="nucleotide sequence ID" value="XM_062865184.1"/>
</dbReference>
<evidence type="ECO:0000256" key="1">
    <source>
        <dbReference type="ARBA" id="ARBA00004141"/>
    </source>
</evidence>
<dbReference type="Proteomes" id="UP001273166">
    <property type="component" value="Unassembled WGS sequence"/>
</dbReference>
<feature type="transmembrane region" description="Helical" evidence="5">
    <location>
        <begin position="183"/>
        <end position="207"/>
    </location>
</feature>
<organism evidence="6 7">
    <name type="scientific">Chaetomium strumarium</name>
    <dbReference type="NCBI Taxonomy" id="1170767"/>
    <lineage>
        <taxon>Eukaryota</taxon>
        <taxon>Fungi</taxon>
        <taxon>Dikarya</taxon>
        <taxon>Ascomycota</taxon>
        <taxon>Pezizomycotina</taxon>
        <taxon>Sordariomycetes</taxon>
        <taxon>Sordariomycetidae</taxon>
        <taxon>Sordariales</taxon>
        <taxon>Chaetomiaceae</taxon>
        <taxon>Chaetomium</taxon>
    </lineage>
</organism>
<keyword evidence="2 5" id="KW-0812">Transmembrane</keyword>
<feature type="transmembrane region" description="Helical" evidence="5">
    <location>
        <begin position="56"/>
        <end position="73"/>
    </location>
</feature>
<dbReference type="Pfam" id="PF04479">
    <property type="entry name" value="RTA1"/>
    <property type="match status" value="2"/>
</dbReference>
<comment type="subcellular location">
    <subcellularLocation>
        <location evidence="1">Membrane</location>
        <topology evidence="1">Multi-pass membrane protein</topology>
    </subcellularLocation>
</comment>
<feature type="transmembrane region" description="Helical" evidence="5">
    <location>
        <begin position="30"/>
        <end position="49"/>
    </location>
</feature>
<comment type="caution">
    <text evidence="6">The sequence shown here is derived from an EMBL/GenBank/DDBJ whole genome shotgun (WGS) entry which is preliminary data.</text>
</comment>
<dbReference type="InterPro" id="IPR007568">
    <property type="entry name" value="RTA1"/>
</dbReference>
<evidence type="ECO:0000313" key="7">
    <source>
        <dbReference type="Proteomes" id="UP001273166"/>
    </source>
</evidence>
<evidence type="ECO:0000256" key="4">
    <source>
        <dbReference type="ARBA" id="ARBA00023136"/>
    </source>
</evidence>
<dbReference type="PANTHER" id="PTHR31465:SF17">
    <property type="entry name" value="DOMAIN PROTEIN, PUTATIVE (AFU_ORTHOLOGUE AFUA_5G09900)-RELATED"/>
    <property type="match status" value="1"/>
</dbReference>
<reference evidence="6" key="1">
    <citation type="journal article" date="2023" name="Mol. Phylogenet. Evol.">
        <title>Genome-scale phylogeny and comparative genomics of the fungal order Sordariales.</title>
        <authorList>
            <person name="Hensen N."/>
            <person name="Bonometti L."/>
            <person name="Westerberg I."/>
            <person name="Brannstrom I.O."/>
            <person name="Guillou S."/>
            <person name="Cros-Aarteil S."/>
            <person name="Calhoun S."/>
            <person name="Haridas S."/>
            <person name="Kuo A."/>
            <person name="Mondo S."/>
            <person name="Pangilinan J."/>
            <person name="Riley R."/>
            <person name="LaButti K."/>
            <person name="Andreopoulos B."/>
            <person name="Lipzen A."/>
            <person name="Chen C."/>
            <person name="Yan M."/>
            <person name="Daum C."/>
            <person name="Ng V."/>
            <person name="Clum A."/>
            <person name="Steindorff A."/>
            <person name="Ohm R.A."/>
            <person name="Martin F."/>
            <person name="Silar P."/>
            <person name="Natvig D.O."/>
            <person name="Lalanne C."/>
            <person name="Gautier V."/>
            <person name="Ament-Velasquez S.L."/>
            <person name="Kruys A."/>
            <person name="Hutchinson M.I."/>
            <person name="Powell A.J."/>
            <person name="Barry K."/>
            <person name="Miller A.N."/>
            <person name="Grigoriev I.V."/>
            <person name="Debuchy R."/>
            <person name="Gladieux P."/>
            <person name="Hiltunen Thoren M."/>
            <person name="Johannesson H."/>
        </authorList>
    </citation>
    <scope>NUCLEOTIDE SEQUENCE</scope>
    <source>
        <strain evidence="6">CBS 333.67</strain>
    </source>
</reference>
<dbReference type="EMBL" id="JAUDZG010000007">
    <property type="protein sequence ID" value="KAK3302738.1"/>
    <property type="molecule type" value="Genomic_DNA"/>
</dbReference>
<feature type="transmembrane region" description="Helical" evidence="5">
    <location>
        <begin position="239"/>
        <end position="258"/>
    </location>
</feature>
<proteinExistence type="predicted"/>
<name>A0AAJ0GMK3_9PEZI</name>
<feature type="transmembrane region" description="Helical" evidence="5">
    <location>
        <begin position="151"/>
        <end position="171"/>
    </location>
</feature>
<dbReference type="GO" id="GO:0016020">
    <property type="term" value="C:membrane"/>
    <property type="evidence" value="ECO:0007669"/>
    <property type="project" value="UniProtKB-SubCell"/>
</dbReference>
<evidence type="ECO:0000256" key="3">
    <source>
        <dbReference type="ARBA" id="ARBA00022989"/>
    </source>
</evidence>
<evidence type="ECO:0000256" key="2">
    <source>
        <dbReference type="ARBA" id="ARBA00022692"/>
    </source>
</evidence>
<feature type="transmembrane region" description="Helical" evidence="5">
    <location>
        <begin position="278"/>
        <end position="297"/>
    </location>
</feature>
<protein>
    <submittedName>
        <fullName evidence="6">RTA1 like protein-domain-containing protein</fullName>
    </submittedName>
</protein>
<keyword evidence="7" id="KW-1185">Reference proteome</keyword>
<gene>
    <name evidence="6" type="ORF">B0T15DRAFT_402970</name>
</gene>
<feature type="transmembrane region" description="Helical" evidence="5">
    <location>
        <begin position="93"/>
        <end position="110"/>
    </location>
</feature>
<reference evidence="6" key="2">
    <citation type="submission" date="2023-06" db="EMBL/GenBank/DDBJ databases">
        <authorList>
            <consortium name="Lawrence Berkeley National Laboratory"/>
            <person name="Mondo S.J."/>
            <person name="Hensen N."/>
            <person name="Bonometti L."/>
            <person name="Westerberg I."/>
            <person name="Brannstrom I.O."/>
            <person name="Guillou S."/>
            <person name="Cros-Aarteil S."/>
            <person name="Calhoun S."/>
            <person name="Haridas S."/>
            <person name="Kuo A."/>
            <person name="Pangilinan J."/>
            <person name="Riley R."/>
            <person name="Labutti K."/>
            <person name="Andreopoulos B."/>
            <person name="Lipzen A."/>
            <person name="Chen C."/>
            <person name="Yanf M."/>
            <person name="Daum C."/>
            <person name="Ng V."/>
            <person name="Clum A."/>
            <person name="Steindorff A."/>
            <person name="Ohm R."/>
            <person name="Martin F."/>
            <person name="Silar P."/>
            <person name="Natvig D."/>
            <person name="Lalanne C."/>
            <person name="Gautier V."/>
            <person name="Ament-Velasquez S.L."/>
            <person name="Kruys A."/>
            <person name="Hutchinson M.I."/>
            <person name="Powell A.J."/>
            <person name="Barry K."/>
            <person name="Miller A.N."/>
            <person name="Grigoriev I.V."/>
            <person name="Debuchy R."/>
            <person name="Gladieux P."/>
            <person name="Thoren M.H."/>
            <person name="Johannesson H."/>
        </authorList>
    </citation>
    <scope>NUCLEOTIDE SEQUENCE</scope>
    <source>
        <strain evidence="6">CBS 333.67</strain>
    </source>
</reference>
<evidence type="ECO:0000313" key="6">
    <source>
        <dbReference type="EMBL" id="KAK3302738.1"/>
    </source>
</evidence>
<dbReference type="GeneID" id="87884013"/>
<keyword evidence="3 5" id="KW-1133">Transmembrane helix</keyword>